<dbReference type="EMBL" id="QFPP01000056">
    <property type="protein sequence ID" value="PZQ76292.1"/>
    <property type="molecule type" value="Genomic_DNA"/>
</dbReference>
<name>A0A2W5QG56_VARPD</name>
<accession>A0A2W5QG56</accession>
<protein>
    <submittedName>
        <fullName evidence="3">Cell envelope biogenesis protein TolA</fullName>
    </submittedName>
</protein>
<proteinExistence type="predicted"/>
<organism evidence="3 4">
    <name type="scientific">Variovorax paradoxus</name>
    <dbReference type="NCBI Taxonomy" id="34073"/>
    <lineage>
        <taxon>Bacteria</taxon>
        <taxon>Pseudomonadati</taxon>
        <taxon>Pseudomonadota</taxon>
        <taxon>Betaproteobacteria</taxon>
        <taxon>Burkholderiales</taxon>
        <taxon>Comamonadaceae</taxon>
        <taxon>Variovorax</taxon>
    </lineage>
</organism>
<feature type="region of interest" description="Disordered" evidence="1">
    <location>
        <begin position="19"/>
        <end position="107"/>
    </location>
</feature>
<reference evidence="3 4" key="1">
    <citation type="submission" date="2017-08" db="EMBL/GenBank/DDBJ databases">
        <title>Infants hospitalized years apart are colonized by the same room-sourced microbial strains.</title>
        <authorList>
            <person name="Brooks B."/>
            <person name="Olm M.R."/>
            <person name="Firek B.A."/>
            <person name="Baker R."/>
            <person name="Thomas B.C."/>
            <person name="Morowitz M.J."/>
            <person name="Banfield J.F."/>
        </authorList>
    </citation>
    <scope>NUCLEOTIDE SEQUENCE [LARGE SCALE GENOMIC DNA]</scope>
    <source>
        <strain evidence="3">S2_005_003_R2_41</strain>
    </source>
</reference>
<evidence type="ECO:0000256" key="1">
    <source>
        <dbReference type="SAM" id="MobiDB-lite"/>
    </source>
</evidence>
<sequence>MSKLLAALVAGLFAAGAYAQNPPGASAEQAPVTNTPGQAKAQAKRDAKPQGQIKQAGGDINKTPEGGAVGTDKAAQSGEKRAETRDQRRRNKDGSLKRRSTQGGTPQ</sequence>
<feature type="signal peptide" evidence="2">
    <location>
        <begin position="1"/>
        <end position="19"/>
    </location>
</feature>
<gene>
    <name evidence="3" type="ORF">DI563_07385</name>
</gene>
<evidence type="ECO:0000313" key="3">
    <source>
        <dbReference type="EMBL" id="PZQ76292.1"/>
    </source>
</evidence>
<feature type="chain" id="PRO_5016180511" evidence="2">
    <location>
        <begin position="20"/>
        <end position="107"/>
    </location>
</feature>
<evidence type="ECO:0000313" key="4">
    <source>
        <dbReference type="Proteomes" id="UP000249135"/>
    </source>
</evidence>
<dbReference type="AlphaFoldDB" id="A0A2W5QG56"/>
<feature type="compositionally biased region" description="Basic and acidic residues" evidence="1">
    <location>
        <begin position="78"/>
        <end position="96"/>
    </location>
</feature>
<comment type="caution">
    <text evidence="3">The sequence shown here is derived from an EMBL/GenBank/DDBJ whole genome shotgun (WGS) entry which is preliminary data.</text>
</comment>
<dbReference type="Proteomes" id="UP000249135">
    <property type="component" value="Unassembled WGS sequence"/>
</dbReference>
<keyword evidence="2" id="KW-0732">Signal</keyword>
<evidence type="ECO:0000256" key="2">
    <source>
        <dbReference type="SAM" id="SignalP"/>
    </source>
</evidence>